<evidence type="ECO:0000256" key="2">
    <source>
        <dbReference type="SAM" id="MobiDB-lite"/>
    </source>
</evidence>
<sequence length="157" mass="18039">MDKSKNKKGRQRPSRSDVTDDSSSSSDENVPGPSSRISTRQKQSPKKSGSAKRKPSTPTKRRPKKVTKEIMKLQHSTKLCLRKLPFGRLVREIQLRLNPKITHWQSLALQALQEASEAYIVRFFEDCSIAATYANRVTIMQRDMWLVKRIRRTDDVG</sequence>
<comment type="similarity">
    <text evidence="1">Belongs to the histone H3 family.</text>
</comment>
<dbReference type="EMBL" id="LR785672">
    <property type="protein sequence ID" value="CAB3251699.1"/>
    <property type="molecule type" value="mRNA"/>
</dbReference>
<feature type="region of interest" description="Disordered" evidence="2">
    <location>
        <begin position="1"/>
        <end position="69"/>
    </location>
</feature>
<dbReference type="SMART" id="SM00428">
    <property type="entry name" value="H3"/>
    <property type="match status" value="1"/>
</dbReference>
<dbReference type="PROSITE" id="PS00959">
    <property type="entry name" value="HISTONE_H3_2"/>
    <property type="match status" value="1"/>
</dbReference>
<dbReference type="GO" id="GO:0000786">
    <property type="term" value="C:nucleosome"/>
    <property type="evidence" value="ECO:0007669"/>
    <property type="project" value="InterPro"/>
</dbReference>
<reference evidence="4" key="1">
    <citation type="submission" date="2020-04" db="EMBL/GenBank/DDBJ databases">
        <authorList>
            <person name="Neveu A P."/>
        </authorList>
    </citation>
    <scope>NUCLEOTIDE SEQUENCE</scope>
    <source>
        <tissue evidence="4">Whole embryo</tissue>
    </source>
</reference>
<dbReference type="Pfam" id="PF00125">
    <property type="entry name" value="Histone"/>
    <property type="match status" value="1"/>
</dbReference>
<evidence type="ECO:0000313" key="4">
    <source>
        <dbReference type="EMBL" id="CAB3251699.1"/>
    </source>
</evidence>
<dbReference type="InterPro" id="IPR000164">
    <property type="entry name" value="Histone_H3/CENP-A"/>
</dbReference>
<dbReference type="GO" id="GO:0003677">
    <property type="term" value="F:DNA binding"/>
    <property type="evidence" value="ECO:0007669"/>
    <property type="project" value="InterPro"/>
</dbReference>
<accession>A0A6F9DDL0</accession>
<dbReference type="PANTHER" id="PTHR11426">
    <property type="entry name" value="HISTONE H3"/>
    <property type="match status" value="1"/>
</dbReference>
<evidence type="ECO:0000256" key="1">
    <source>
        <dbReference type="ARBA" id="ARBA00010343"/>
    </source>
</evidence>
<dbReference type="GO" id="GO:0030527">
    <property type="term" value="F:structural constituent of chromatin"/>
    <property type="evidence" value="ECO:0007669"/>
    <property type="project" value="InterPro"/>
</dbReference>
<proteinExistence type="evidence at transcript level"/>
<evidence type="ECO:0000259" key="3">
    <source>
        <dbReference type="Pfam" id="PF00125"/>
    </source>
</evidence>
<dbReference type="InterPro" id="IPR009072">
    <property type="entry name" value="Histone-fold"/>
</dbReference>
<feature type="domain" description="Core Histone H2A/H2B/H3" evidence="3">
    <location>
        <begin position="65"/>
        <end position="150"/>
    </location>
</feature>
<dbReference type="AlphaFoldDB" id="A0A6F9DDL0"/>
<dbReference type="SUPFAM" id="SSF47113">
    <property type="entry name" value="Histone-fold"/>
    <property type="match status" value="1"/>
</dbReference>
<protein>
    <submittedName>
        <fullName evidence="4">Histone H3.3-like</fullName>
    </submittedName>
</protein>
<dbReference type="Gene3D" id="1.10.20.10">
    <property type="entry name" value="Histone, subunit A"/>
    <property type="match status" value="1"/>
</dbReference>
<gene>
    <name evidence="4" type="primary">H3f3a-002</name>
</gene>
<name>A0A6F9DDL0_9ASCI</name>
<dbReference type="InterPro" id="IPR007125">
    <property type="entry name" value="H2A/H2B/H3"/>
</dbReference>
<dbReference type="CDD" id="cd22911">
    <property type="entry name" value="HFD_H3"/>
    <property type="match status" value="1"/>
</dbReference>
<dbReference type="GO" id="GO:0046982">
    <property type="term" value="F:protein heterodimerization activity"/>
    <property type="evidence" value="ECO:0007669"/>
    <property type="project" value="InterPro"/>
</dbReference>
<feature type="compositionally biased region" description="Basic residues" evidence="2">
    <location>
        <begin position="43"/>
        <end position="65"/>
    </location>
</feature>
<organism evidence="4">
    <name type="scientific">Phallusia mammillata</name>
    <dbReference type="NCBI Taxonomy" id="59560"/>
    <lineage>
        <taxon>Eukaryota</taxon>
        <taxon>Metazoa</taxon>
        <taxon>Chordata</taxon>
        <taxon>Tunicata</taxon>
        <taxon>Ascidiacea</taxon>
        <taxon>Phlebobranchia</taxon>
        <taxon>Ascidiidae</taxon>
        <taxon>Phallusia</taxon>
    </lineage>
</organism>
<feature type="compositionally biased region" description="Basic residues" evidence="2">
    <location>
        <begin position="1"/>
        <end position="13"/>
    </location>
</feature>